<dbReference type="Pfam" id="PF00551">
    <property type="entry name" value="Formyl_trans_N"/>
    <property type="match status" value="1"/>
</dbReference>
<dbReference type="InterPro" id="IPR002376">
    <property type="entry name" value="Formyl_transf_N"/>
</dbReference>
<evidence type="ECO:0000313" key="4">
    <source>
        <dbReference type="Proteomes" id="UP001583193"/>
    </source>
</evidence>
<protein>
    <recommendedName>
        <fullName evidence="5">Formyl transferase N-terminal domain-containing protein</fullName>
    </recommendedName>
</protein>
<dbReference type="Gene3D" id="3.50.50.60">
    <property type="entry name" value="FAD/NAD(P)-binding domain"/>
    <property type="match status" value="1"/>
</dbReference>
<dbReference type="InterPro" id="IPR052189">
    <property type="entry name" value="L-asp_N-monooxygenase_NS-form"/>
</dbReference>
<feature type="domain" description="Formyl transferase N-terminal" evidence="1">
    <location>
        <begin position="605"/>
        <end position="689"/>
    </location>
</feature>
<dbReference type="Gene3D" id="3.40.50.12230">
    <property type="match status" value="1"/>
</dbReference>
<evidence type="ECO:0000259" key="2">
    <source>
        <dbReference type="Pfam" id="PF13454"/>
    </source>
</evidence>
<evidence type="ECO:0008006" key="5">
    <source>
        <dbReference type="Google" id="ProtNLM"/>
    </source>
</evidence>
<dbReference type="PANTHER" id="PTHR40254:SF1">
    <property type="entry name" value="BLR0577 PROTEIN"/>
    <property type="match status" value="1"/>
</dbReference>
<dbReference type="PANTHER" id="PTHR40254">
    <property type="entry name" value="BLR0577 PROTEIN"/>
    <property type="match status" value="1"/>
</dbReference>
<name>A0ABR3XA32_9EURO</name>
<dbReference type="InterPro" id="IPR036188">
    <property type="entry name" value="FAD/NAD-bd_sf"/>
</dbReference>
<dbReference type="Pfam" id="PF13454">
    <property type="entry name" value="NAD_binding_9"/>
    <property type="match status" value="1"/>
</dbReference>
<reference evidence="3 4" key="1">
    <citation type="journal article" date="2024" name="IMA Fungus">
        <title>IMA Genome - F19 : A genome assembly and annotation guide to empower mycologists, including annotated draft genome sequences of Ceratocystis pirilliformis, Diaporthe australafricana, Fusarium ophioides, Paecilomyces lecythidis, and Sporothrix stenoceras.</title>
        <authorList>
            <person name="Aylward J."/>
            <person name="Wilson A.M."/>
            <person name="Visagie C.M."/>
            <person name="Spraker J."/>
            <person name="Barnes I."/>
            <person name="Buitendag C."/>
            <person name="Ceriani C."/>
            <person name="Del Mar Angel L."/>
            <person name="du Plessis D."/>
            <person name="Fuchs T."/>
            <person name="Gasser K."/>
            <person name="Kramer D."/>
            <person name="Li W."/>
            <person name="Munsamy K."/>
            <person name="Piso A."/>
            <person name="Price J.L."/>
            <person name="Sonnekus B."/>
            <person name="Thomas C."/>
            <person name="van der Nest A."/>
            <person name="van Dijk A."/>
            <person name="van Heerden A."/>
            <person name="van Vuuren N."/>
            <person name="Yilmaz N."/>
            <person name="Duong T.A."/>
            <person name="van der Merwe N.A."/>
            <person name="Wingfield M.J."/>
            <person name="Wingfield B.D."/>
        </authorList>
    </citation>
    <scope>NUCLEOTIDE SEQUENCE [LARGE SCALE GENOMIC DNA]</scope>
    <source>
        <strain evidence="3 4">CMW 18167</strain>
    </source>
</reference>
<evidence type="ECO:0000259" key="1">
    <source>
        <dbReference type="Pfam" id="PF00551"/>
    </source>
</evidence>
<dbReference type="SUPFAM" id="SSF53328">
    <property type="entry name" value="Formyltransferase"/>
    <property type="match status" value="1"/>
</dbReference>
<proteinExistence type="predicted"/>
<dbReference type="InterPro" id="IPR036477">
    <property type="entry name" value="Formyl_transf_N_sf"/>
</dbReference>
<feature type="domain" description="FAD-dependent urate hydroxylase HpyO/Asp monooxygenase CreE-like FAD/NAD(P)-binding" evidence="2">
    <location>
        <begin position="20"/>
        <end position="167"/>
    </location>
</feature>
<dbReference type="Proteomes" id="UP001583193">
    <property type="component" value="Unassembled WGS sequence"/>
</dbReference>
<organism evidence="3 4">
    <name type="scientific">Paecilomyces lecythidis</name>
    <dbReference type="NCBI Taxonomy" id="3004212"/>
    <lineage>
        <taxon>Eukaryota</taxon>
        <taxon>Fungi</taxon>
        <taxon>Dikarya</taxon>
        <taxon>Ascomycota</taxon>
        <taxon>Pezizomycotina</taxon>
        <taxon>Eurotiomycetes</taxon>
        <taxon>Eurotiomycetidae</taxon>
        <taxon>Eurotiales</taxon>
        <taxon>Thermoascaceae</taxon>
        <taxon>Paecilomyces</taxon>
    </lineage>
</organism>
<dbReference type="InterPro" id="IPR038732">
    <property type="entry name" value="HpyO/CreE_NAD-binding"/>
</dbReference>
<sequence length="788" mass="88327">MAQPIPQTCTSSASQADVIVVGGGASGTAILLQLIEQAKNGRILKKVIIVEKNGLPGPGLPYSTACTGTIVNMHTDTMGLYFDNPRHFTQWRNCHEDGPFPSRESYGDYLQSMWIQVYEEAYKVGMHICVINEDAQDIDRLSDGTILLTLGDGAQFSARSVVLALGNFSTISNRHLINLPGFFPSPWPTSQLRVIPKDAPVLVVGSRLSAIDTAIYLSENGHQGFITFMSRSGSLPKVQGDPSPFPRRYVLHDLARHVEMNPDESLLQVTGGLVEELSRATSDDWGWIQNDEFPIKQLRHDIQAAQAGQVEWQAVLRSTAPVVERYWNCLSTKSRLLFKEKFYSPWMRYRHAMPVQNAQKILNLLKKSQLRVVKGDHVHWDGTFKAHTSVGLIETPYVIEATGQECHLDHIDSPLIQSAMKKGFLTPHPAGGIAVDFTSLRASPGLYAIGSLTSGTHFYVSAIDRIAAHAARVAEALTEEPHARSLHIAIFLGSDLFSHLMASKLVPQLLAAGHMPFIFLPAHKASRNASLFELREMAFFERELLQKYIVPYFENENPEGAAHMTVQQMRTAYGILVEDVPSVNATSFIKRLEEHHIDIGLSLRCYQRFKTDIIQFFSHPRRLLNLHPGILPAYRGVMTTVRAMRNGESDFGYSLHDIDENWDSGDIIDIRKSPIDYSKSVLHYMNDVYPTGVSLAVDTIDKIARGKQLPKVQQRAEESGYYTFPTKDDLEEYRERGIRLVDAESIVDVIVESFASPEKQDKFRAYIQEAVRKWYNQNRGPDGNPIVS</sequence>
<comment type="caution">
    <text evidence="3">The sequence shown here is derived from an EMBL/GenBank/DDBJ whole genome shotgun (WGS) entry which is preliminary data.</text>
</comment>
<keyword evidence="4" id="KW-1185">Reference proteome</keyword>
<gene>
    <name evidence="3" type="ORF">Plec18167_006473</name>
</gene>
<evidence type="ECO:0000313" key="3">
    <source>
        <dbReference type="EMBL" id="KAL1872823.1"/>
    </source>
</evidence>
<dbReference type="EMBL" id="JAVDPF010000023">
    <property type="protein sequence ID" value="KAL1872823.1"/>
    <property type="molecule type" value="Genomic_DNA"/>
</dbReference>
<accession>A0ABR3XA32</accession>
<dbReference type="SUPFAM" id="SSF51905">
    <property type="entry name" value="FAD/NAD(P)-binding domain"/>
    <property type="match status" value="2"/>
</dbReference>